<dbReference type="GO" id="GO:0102965">
    <property type="term" value="F:alcohol-forming long-chain fatty acyl-CoA reductase activity"/>
    <property type="evidence" value="ECO:0007669"/>
    <property type="project" value="UniProtKB-EC"/>
</dbReference>
<proteinExistence type="inferred from homology"/>
<evidence type="ECO:0000256" key="3">
    <source>
        <dbReference type="ARBA" id="ARBA00022516"/>
    </source>
</evidence>
<reference evidence="13" key="2">
    <citation type="submission" date="2021-08" db="EMBL/GenBank/DDBJ databases">
        <authorList>
            <person name="Eriksson T."/>
        </authorList>
    </citation>
    <scope>NUCLEOTIDE SEQUENCE</scope>
    <source>
        <strain evidence="13">Stoneville</strain>
        <tissue evidence="13">Whole head</tissue>
    </source>
</reference>
<keyword evidence="8" id="KW-0472">Membrane</keyword>
<protein>
    <recommendedName>
        <fullName evidence="10">Fatty acyl-CoA reductase</fullName>
        <ecNumber evidence="10">1.2.1.84</ecNumber>
    </recommendedName>
</protein>
<dbReference type="GO" id="GO:0035336">
    <property type="term" value="P:long-chain fatty-acyl-CoA metabolic process"/>
    <property type="evidence" value="ECO:0007669"/>
    <property type="project" value="TreeGrafter"/>
</dbReference>
<dbReference type="Pfam" id="PF03015">
    <property type="entry name" value="Sterile"/>
    <property type="match status" value="1"/>
</dbReference>
<dbReference type="GO" id="GO:0005777">
    <property type="term" value="C:peroxisome"/>
    <property type="evidence" value="ECO:0007669"/>
    <property type="project" value="TreeGrafter"/>
</dbReference>
<dbReference type="EMBL" id="JABDTM020019168">
    <property type="protein sequence ID" value="KAH0817602.1"/>
    <property type="molecule type" value="Genomic_DNA"/>
</dbReference>
<dbReference type="InterPro" id="IPR033640">
    <property type="entry name" value="FAR_C"/>
</dbReference>
<comment type="caution">
    <text evidence="13">The sequence shown here is derived from an EMBL/GenBank/DDBJ whole genome shotgun (WGS) entry which is preliminary data.</text>
</comment>
<dbReference type="Gene3D" id="3.40.50.720">
    <property type="entry name" value="NAD(P)-binding Rossmann-like Domain"/>
    <property type="match status" value="1"/>
</dbReference>
<evidence type="ECO:0000256" key="7">
    <source>
        <dbReference type="ARBA" id="ARBA00023098"/>
    </source>
</evidence>
<dbReference type="SUPFAM" id="SSF51735">
    <property type="entry name" value="NAD(P)-binding Rossmann-fold domains"/>
    <property type="match status" value="1"/>
</dbReference>
<keyword evidence="7 10" id="KW-0443">Lipid metabolism</keyword>
<keyword evidence="6" id="KW-1133">Transmembrane helix</keyword>
<evidence type="ECO:0000313" key="14">
    <source>
        <dbReference type="Proteomes" id="UP000719412"/>
    </source>
</evidence>
<dbReference type="GO" id="GO:0080019">
    <property type="term" value="F:alcohol-forming very long-chain fatty acyl-CoA reductase activity"/>
    <property type="evidence" value="ECO:0007669"/>
    <property type="project" value="InterPro"/>
</dbReference>
<evidence type="ECO:0000259" key="11">
    <source>
        <dbReference type="Pfam" id="PF03015"/>
    </source>
</evidence>
<feature type="domain" description="Thioester reductase (TE)" evidence="12">
    <location>
        <begin position="17"/>
        <end position="285"/>
    </location>
</feature>
<keyword evidence="4" id="KW-0812">Transmembrane</keyword>
<evidence type="ECO:0000256" key="5">
    <source>
        <dbReference type="ARBA" id="ARBA00022857"/>
    </source>
</evidence>
<accession>A0A8J6HNQ7</accession>
<comment type="catalytic activity">
    <reaction evidence="9 10">
        <text>a long-chain fatty acyl-CoA + 2 NADPH + 2 H(+) = a long-chain primary fatty alcohol + 2 NADP(+) + CoA</text>
        <dbReference type="Rhea" id="RHEA:52716"/>
        <dbReference type="ChEBI" id="CHEBI:15378"/>
        <dbReference type="ChEBI" id="CHEBI:57287"/>
        <dbReference type="ChEBI" id="CHEBI:57783"/>
        <dbReference type="ChEBI" id="CHEBI:58349"/>
        <dbReference type="ChEBI" id="CHEBI:77396"/>
        <dbReference type="ChEBI" id="CHEBI:83139"/>
        <dbReference type="EC" id="1.2.1.84"/>
    </reaction>
</comment>
<reference evidence="13" key="1">
    <citation type="journal article" date="2020" name="J Insects Food Feed">
        <title>The yellow mealworm (Tenebrio molitor) genome: a resource for the emerging insects as food and feed industry.</title>
        <authorList>
            <person name="Eriksson T."/>
            <person name="Andere A."/>
            <person name="Kelstrup H."/>
            <person name="Emery V."/>
            <person name="Picard C."/>
        </authorList>
    </citation>
    <scope>NUCLEOTIDE SEQUENCE</scope>
    <source>
        <strain evidence="13">Stoneville</strain>
        <tissue evidence="13">Whole head</tissue>
    </source>
</reference>
<gene>
    <name evidence="13" type="ORF">GEV33_005188</name>
</gene>
<evidence type="ECO:0000313" key="13">
    <source>
        <dbReference type="EMBL" id="KAH0817602.1"/>
    </source>
</evidence>
<dbReference type="PANTHER" id="PTHR11011">
    <property type="entry name" value="MALE STERILITY PROTEIN 2-RELATED"/>
    <property type="match status" value="1"/>
</dbReference>
<evidence type="ECO:0000259" key="12">
    <source>
        <dbReference type="Pfam" id="PF07993"/>
    </source>
</evidence>
<dbReference type="FunFam" id="3.40.50.720:FF:000143">
    <property type="entry name" value="Fatty acyl-CoA reductase"/>
    <property type="match status" value="1"/>
</dbReference>
<dbReference type="Proteomes" id="UP000719412">
    <property type="component" value="Unassembled WGS sequence"/>
</dbReference>
<evidence type="ECO:0000256" key="10">
    <source>
        <dbReference type="RuleBase" id="RU363097"/>
    </source>
</evidence>
<evidence type="ECO:0000256" key="2">
    <source>
        <dbReference type="ARBA" id="ARBA00005928"/>
    </source>
</evidence>
<keyword evidence="10" id="KW-0560">Oxidoreductase</keyword>
<dbReference type="PANTHER" id="PTHR11011:SF60">
    <property type="entry name" value="FATTY ACYL-COA REDUCTASE-RELATED"/>
    <property type="match status" value="1"/>
</dbReference>
<feature type="domain" description="Fatty acyl-CoA reductase C-terminal" evidence="11">
    <location>
        <begin position="356"/>
        <end position="446"/>
    </location>
</feature>
<dbReference type="EC" id="1.2.1.84" evidence="10"/>
<dbReference type="CDD" id="cd05236">
    <property type="entry name" value="FAR-N_SDR_e"/>
    <property type="match status" value="1"/>
</dbReference>
<comment type="function">
    <text evidence="10">Catalyzes the reduction of fatty acyl-CoA to fatty alcohols.</text>
</comment>
<keyword evidence="5 10" id="KW-0521">NADP</keyword>
<evidence type="ECO:0000256" key="8">
    <source>
        <dbReference type="ARBA" id="ARBA00023136"/>
    </source>
</evidence>
<evidence type="ECO:0000256" key="1">
    <source>
        <dbReference type="ARBA" id="ARBA00004141"/>
    </source>
</evidence>
<keyword evidence="14" id="KW-1185">Reference proteome</keyword>
<dbReference type="InterPro" id="IPR026055">
    <property type="entry name" value="FAR"/>
</dbReference>
<comment type="subcellular location">
    <subcellularLocation>
        <location evidence="1">Membrane</location>
        <topology evidence="1">Multi-pass membrane protein</topology>
    </subcellularLocation>
</comment>
<keyword evidence="3 10" id="KW-0444">Lipid biosynthesis</keyword>
<dbReference type="Pfam" id="PF07993">
    <property type="entry name" value="NAD_binding_4"/>
    <property type="match status" value="1"/>
</dbReference>
<comment type="similarity">
    <text evidence="2 10">Belongs to the fatty acyl-CoA reductase family.</text>
</comment>
<name>A0A8J6HNQ7_TENMO</name>
<dbReference type="GO" id="GO:0016020">
    <property type="term" value="C:membrane"/>
    <property type="evidence" value="ECO:0007669"/>
    <property type="project" value="UniProtKB-SubCell"/>
</dbReference>
<evidence type="ECO:0000256" key="6">
    <source>
        <dbReference type="ARBA" id="ARBA00022989"/>
    </source>
</evidence>
<evidence type="ECO:0000256" key="4">
    <source>
        <dbReference type="ARBA" id="ARBA00022692"/>
    </source>
</evidence>
<dbReference type="CDD" id="cd09071">
    <property type="entry name" value="FAR_C"/>
    <property type="match status" value="1"/>
</dbReference>
<sequence length="460" mass="53153">MCRSKILEFYEKKSVFVTGGTGFIGKVLIEKLLRSTNVATIYVLIRAKKGKNVSTRFEEMFNCALFDRLKNERPDYKSRVIAIVGDCVQEDLGLTPEDREELISKTNIVFHVAASVDFNENIKTAYDINVKGTKVLLDFCKKFKNLMSVVHTSTAYVYCHLDSLDEVIYDHPLHYERAESMLERLSLEEAHRLTPSIVKKWINTYTFTKAMTESMIKEISDGLPIGIFRPAIVTSSYKDPVESWVDSFAAFGFTGFFALALLRVVLYKEGSNIECVPVDLVTSAMIACAWDIPHKDPIPVYNYVSSVDNPTSFTDYLKAFKTGIHRYPSSKAMWTPRLTCTSNSFCYFLFKILFNYTLAILYDFHHIMTAKKPQTLLKVRHLGKVLDSFGFFTNTNWKFTNGNVKRLWDRTNDEDRKLFPFDIRLVKWDTYYSNFLKGIRIYLLKDPLNTLPKARVRMQR</sequence>
<dbReference type="InterPro" id="IPR013120">
    <property type="entry name" value="FAR_NAD-bd"/>
</dbReference>
<dbReference type="InterPro" id="IPR036291">
    <property type="entry name" value="NAD(P)-bd_dom_sf"/>
</dbReference>
<dbReference type="AlphaFoldDB" id="A0A8J6HNQ7"/>
<organism evidence="13 14">
    <name type="scientific">Tenebrio molitor</name>
    <name type="common">Yellow mealworm beetle</name>
    <dbReference type="NCBI Taxonomy" id="7067"/>
    <lineage>
        <taxon>Eukaryota</taxon>
        <taxon>Metazoa</taxon>
        <taxon>Ecdysozoa</taxon>
        <taxon>Arthropoda</taxon>
        <taxon>Hexapoda</taxon>
        <taxon>Insecta</taxon>
        <taxon>Pterygota</taxon>
        <taxon>Neoptera</taxon>
        <taxon>Endopterygota</taxon>
        <taxon>Coleoptera</taxon>
        <taxon>Polyphaga</taxon>
        <taxon>Cucujiformia</taxon>
        <taxon>Tenebrionidae</taxon>
        <taxon>Tenebrio</taxon>
    </lineage>
</organism>
<evidence type="ECO:0000256" key="9">
    <source>
        <dbReference type="ARBA" id="ARBA00052530"/>
    </source>
</evidence>